<organism evidence="1 2">
    <name type="scientific">Catenaria anguillulae PL171</name>
    <dbReference type="NCBI Taxonomy" id="765915"/>
    <lineage>
        <taxon>Eukaryota</taxon>
        <taxon>Fungi</taxon>
        <taxon>Fungi incertae sedis</taxon>
        <taxon>Blastocladiomycota</taxon>
        <taxon>Blastocladiomycetes</taxon>
        <taxon>Blastocladiales</taxon>
        <taxon>Catenariaceae</taxon>
        <taxon>Catenaria</taxon>
    </lineage>
</organism>
<accession>A0A1Y2HZ66</accession>
<protein>
    <submittedName>
        <fullName evidence="1">Uncharacterized protein</fullName>
    </submittedName>
</protein>
<proteinExistence type="predicted"/>
<reference evidence="1 2" key="1">
    <citation type="submission" date="2016-07" db="EMBL/GenBank/DDBJ databases">
        <title>Pervasive Adenine N6-methylation of Active Genes in Fungi.</title>
        <authorList>
            <consortium name="DOE Joint Genome Institute"/>
            <person name="Mondo S.J."/>
            <person name="Dannebaum R.O."/>
            <person name="Kuo R.C."/>
            <person name="Labutti K."/>
            <person name="Haridas S."/>
            <person name="Kuo A."/>
            <person name="Salamov A."/>
            <person name="Ahrendt S.R."/>
            <person name="Lipzen A."/>
            <person name="Sullivan W."/>
            <person name="Andreopoulos W.B."/>
            <person name="Clum A."/>
            <person name="Lindquist E."/>
            <person name="Daum C."/>
            <person name="Ramamoorthy G.K."/>
            <person name="Gryganskyi A."/>
            <person name="Culley D."/>
            <person name="Magnuson J.K."/>
            <person name="James T.Y."/>
            <person name="O'Malley M.A."/>
            <person name="Stajich J.E."/>
            <person name="Spatafora J.W."/>
            <person name="Visel A."/>
            <person name="Grigoriev I.V."/>
        </authorList>
    </citation>
    <scope>NUCLEOTIDE SEQUENCE [LARGE SCALE GENOMIC DNA]</scope>
    <source>
        <strain evidence="1 2">PL171</strain>
    </source>
</reference>
<evidence type="ECO:0000313" key="2">
    <source>
        <dbReference type="Proteomes" id="UP000193411"/>
    </source>
</evidence>
<dbReference type="Proteomes" id="UP000193411">
    <property type="component" value="Unassembled WGS sequence"/>
</dbReference>
<sequence>MAVGSRGACAKHATGRACPGGDAWWRSGPRRRGCRAHDGGACLGPVCLCARQELGHIGWRRGQASVEGGGGGPAHKVGSEGNGAAGCWVCSGWVEGGVGRCRVTFTLM</sequence>
<keyword evidence="2" id="KW-1185">Reference proteome</keyword>
<gene>
    <name evidence="1" type="ORF">BCR44DRAFT_1427025</name>
</gene>
<dbReference type="AlphaFoldDB" id="A0A1Y2HZ66"/>
<name>A0A1Y2HZ66_9FUNG</name>
<comment type="caution">
    <text evidence="1">The sequence shown here is derived from an EMBL/GenBank/DDBJ whole genome shotgun (WGS) entry which is preliminary data.</text>
</comment>
<evidence type="ECO:0000313" key="1">
    <source>
        <dbReference type="EMBL" id="ORZ39013.1"/>
    </source>
</evidence>
<dbReference type="EMBL" id="MCFL01000006">
    <property type="protein sequence ID" value="ORZ39013.1"/>
    <property type="molecule type" value="Genomic_DNA"/>
</dbReference>